<gene>
    <name evidence="2" type="ORF">QE152_g39249</name>
</gene>
<keyword evidence="3" id="KW-1185">Reference proteome</keyword>
<accession>A0AAW1HUH1</accession>
<reference evidence="2 3" key="1">
    <citation type="journal article" date="2024" name="BMC Genomics">
        <title>De novo assembly and annotation of Popillia japonica's genome with initial clues to its potential as an invasive pest.</title>
        <authorList>
            <person name="Cucini C."/>
            <person name="Boschi S."/>
            <person name="Funari R."/>
            <person name="Cardaioli E."/>
            <person name="Iannotti N."/>
            <person name="Marturano G."/>
            <person name="Paoli F."/>
            <person name="Bruttini M."/>
            <person name="Carapelli A."/>
            <person name="Frati F."/>
            <person name="Nardi F."/>
        </authorList>
    </citation>
    <scope>NUCLEOTIDE SEQUENCE [LARGE SCALE GENOMIC DNA]</scope>
    <source>
        <strain evidence="2">DMR45628</strain>
    </source>
</reference>
<dbReference type="EMBL" id="JASPKY010000919">
    <property type="protein sequence ID" value="KAK9680244.1"/>
    <property type="molecule type" value="Genomic_DNA"/>
</dbReference>
<dbReference type="AlphaFoldDB" id="A0AAW1HUH1"/>
<evidence type="ECO:0000256" key="1">
    <source>
        <dbReference type="SAM" id="MobiDB-lite"/>
    </source>
</evidence>
<feature type="region of interest" description="Disordered" evidence="1">
    <location>
        <begin position="73"/>
        <end position="92"/>
    </location>
</feature>
<name>A0AAW1HUH1_POPJA</name>
<dbReference type="Proteomes" id="UP001458880">
    <property type="component" value="Unassembled WGS sequence"/>
</dbReference>
<evidence type="ECO:0000313" key="3">
    <source>
        <dbReference type="Proteomes" id="UP001458880"/>
    </source>
</evidence>
<evidence type="ECO:0000313" key="2">
    <source>
        <dbReference type="EMBL" id="KAK9680244.1"/>
    </source>
</evidence>
<organism evidence="2 3">
    <name type="scientific">Popillia japonica</name>
    <name type="common">Japanese beetle</name>
    <dbReference type="NCBI Taxonomy" id="7064"/>
    <lineage>
        <taxon>Eukaryota</taxon>
        <taxon>Metazoa</taxon>
        <taxon>Ecdysozoa</taxon>
        <taxon>Arthropoda</taxon>
        <taxon>Hexapoda</taxon>
        <taxon>Insecta</taxon>
        <taxon>Pterygota</taxon>
        <taxon>Neoptera</taxon>
        <taxon>Endopterygota</taxon>
        <taxon>Coleoptera</taxon>
        <taxon>Polyphaga</taxon>
        <taxon>Scarabaeiformia</taxon>
        <taxon>Scarabaeidae</taxon>
        <taxon>Rutelinae</taxon>
        <taxon>Popillia</taxon>
    </lineage>
</organism>
<feature type="region of interest" description="Disordered" evidence="1">
    <location>
        <begin position="19"/>
        <end position="46"/>
    </location>
</feature>
<comment type="caution">
    <text evidence="2">The sequence shown here is derived from an EMBL/GenBank/DDBJ whole genome shotgun (WGS) entry which is preliminary data.</text>
</comment>
<sequence>MSTNKDLLRWVAELEEEVENDGCIEGSSEVSGEDEAVGVSHSHPQFPDKKMRKVAIPVQNVTVLRKKMTIQADEKDLDSDQDLSDAHFDHSI</sequence>
<proteinExistence type="predicted"/>
<protein>
    <submittedName>
        <fullName evidence="2">Uncharacterized protein</fullName>
    </submittedName>
</protein>